<dbReference type="PROSITE" id="PS50828">
    <property type="entry name" value="SMR"/>
    <property type="match status" value="1"/>
</dbReference>
<dbReference type="SUPFAM" id="SSF160443">
    <property type="entry name" value="SMR domain-like"/>
    <property type="match status" value="1"/>
</dbReference>
<reference evidence="2 3" key="1">
    <citation type="submission" date="2016-10" db="EMBL/GenBank/DDBJ databases">
        <title>The genome of Paramicrosporidium saccamoebae is the missing link in understanding Cryptomycota and Microsporidia evolution.</title>
        <authorList>
            <person name="Quandt C.A."/>
            <person name="Beaudet D."/>
            <person name="Corsaro D."/>
            <person name="Michel R."/>
            <person name="Corradi N."/>
            <person name="James T."/>
        </authorList>
    </citation>
    <scope>NUCLEOTIDE SEQUENCE [LARGE SCALE GENOMIC DNA]</scope>
    <source>
        <strain evidence="2 3">KSL3</strain>
    </source>
</reference>
<dbReference type="PANTHER" id="PTHR46535">
    <property type="entry name" value="NEDD4-BINDING PROTEIN 2"/>
    <property type="match status" value="1"/>
</dbReference>
<dbReference type="InterPro" id="IPR052772">
    <property type="entry name" value="Endo/PolyKinase_Domain-Protein"/>
</dbReference>
<evidence type="ECO:0000259" key="1">
    <source>
        <dbReference type="PROSITE" id="PS50828"/>
    </source>
</evidence>
<dbReference type="AlphaFoldDB" id="A0A2H9TII8"/>
<dbReference type="GO" id="GO:0004519">
    <property type="term" value="F:endonuclease activity"/>
    <property type="evidence" value="ECO:0007669"/>
    <property type="project" value="TreeGrafter"/>
</dbReference>
<dbReference type="InterPro" id="IPR002625">
    <property type="entry name" value="Smr_dom"/>
</dbReference>
<dbReference type="Proteomes" id="UP000240830">
    <property type="component" value="Unassembled WGS sequence"/>
</dbReference>
<gene>
    <name evidence="2" type="ORF">PSACC_02651</name>
</gene>
<evidence type="ECO:0000313" key="3">
    <source>
        <dbReference type="Proteomes" id="UP000240830"/>
    </source>
</evidence>
<dbReference type="InterPro" id="IPR036063">
    <property type="entry name" value="Smr_dom_sf"/>
</dbReference>
<dbReference type="GO" id="GO:0005634">
    <property type="term" value="C:nucleus"/>
    <property type="evidence" value="ECO:0007669"/>
    <property type="project" value="TreeGrafter"/>
</dbReference>
<feature type="domain" description="Smr" evidence="1">
    <location>
        <begin position="246"/>
        <end position="330"/>
    </location>
</feature>
<proteinExistence type="predicted"/>
<accession>A0A2H9TII8</accession>
<dbReference type="OrthoDB" id="3231855at2759"/>
<comment type="caution">
    <text evidence="2">The sequence shown here is derived from an EMBL/GenBank/DDBJ whole genome shotgun (WGS) entry which is preliminary data.</text>
</comment>
<evidence type="ECO:0000313" key="2">
    <source>
        <dbReference type="EMBL" id="PJF17535.1"/>
    </source>
</evidence>
<protein>
    <recommendedName>
        <fullName evidence="1">Smr domain-containing protein</fullName>
    </recommendedName>
</protein>
<dbReference type="SMART" id="SM00463">
    <property type="entry name" value="SMR"/>
    <property type="match status" value="1"/>
</dbReference>
<dbReference type="EMBL" id="MTSL01000169">
    <property type="protein sequence ID" value="PJF17535.1"/>
    <property type="molecule type" value="Genomic_DNA"/>
</dbReference>
<organism evidence="2 3">
    <name type="scientific">Paramicrosporidium saccamoebae</name>
    <dbReference type="NCBI Taxonomy" id="1246581"/>
    <lineage>
        <taxon>Eukaryota</taxon>
        <taxon>Fungi</taxon>
        <taxon>Fungi incertae sedis</taxon>
        <taxon>Cryptomycota</taxon>
        <taxon>Cryptomycota incertae sedis</taxon>
        <taxon>Paramicrosporidium</taxon>
    </lineage>
</organism>
<keyword evidence="3" id="KW-1185">Reference proteome</keyword>
<name>A0A2H9TII8_9FUNG</name>
<sequence length="330" mass="37008">MDEETFDHQISRLLECFPEVDLEILTEAVLESAGSLPDAINHVLARILDQTDSEEDTVGNYSPIVLELRNIFPSIEVEVIDAFVSASLPETNVEVLSNELMLLLGEGAPTKKRKIQWKKLEHDEISQYCAWKLPSRCIPVQSPCKNTTELIRVIQDFLKSQVTDLDNLDEDPQDLRDQALELHFERGRIIARASEAHGRGGLTGGSSAQYYASEALKAGKKIEALHKKAGYLTFIKFNDEAADDEIDLHELTVSEALSVLDIIVQNFSSPGILGSERLTVGWRPKNLRLVTGAGRHSAAGPRLRPVIWQRLRELETMFRYDGIAVFVLYK</sequence>
<dbReference type="Gene3D" id="3.30.1370.110">
    <property type="match status" value="1"/>
</dbReference>
<dbReference type="PANTHER" id="PTHR46535:SF1">
    <property type="entry name" value="NEDD4-BINDING PROTEIN 2"/>
    <property type="match status" value="1"/>
</dbReference>